<dbReference type="EMBL" id="GBRH01193927">
    <property type="protein sequence ID" value="JAE03969.1"/>
    <property type="molecule type" value="Transcribed_RNA"/>
</dbReference>
<reference evidence="2" key="1">
    <citation type="submission" date="2014-09" db="EMBL/GenBank/DDBJ databases">
        <authorList>
            <person name="Magalhaes I.L.F."/>
            <person name="Oliveira U."/>
            <person name="Santos F.R."/>
            <person name="Vidigal T.H.D.A."/>
            <person name="Brescovit A.D."/>
            <person name="Santos A.J."/>
        </authorList>
    </citation>
    <scope>NUCLEOTIDE SEQUENCE</scope>
    <source>
        <tissue evidence="2">Shoot tissue taken approximately 20 cm above the soil surface</tissue>
    </source>
</reference>
<proteinExistence type="predicted"/>
<evidence type="ECO:0000313" key="2">
    <source>
        <dbReference type="EMBL" id="JAE03969.1"/>
    </source>
</evidence>
<evidence type="ECO:0000256" key="1">
    <source>
        <dbReference type="SAM" id="MobiDB-lite"/>
    </source>
</evidence>
<name>A0A0A9EYB2_ARUDO</name>
<feature type="region of interest" description="Disordered" evidence="1">
    <location>
        <begin position="108"/>
        <end position="140"/>
    </location>
</feature>
<dbReference type="AlphaFoldDB" id="A0A0A9EYB2"/>
<accession>A0A0A9EYB2</accession>
<reference evidence="2" key="2">
    <citation type="journal article" date="2015" name="Data Brief">
        <title>Shoot transcriptome of the giant reed, Arundo donax.</title>
        <authorList>
            <person name="Barrero R.A."/>
            <person name="Guerrero F.D."/>
            <person name="Moolhuijzen P."/>
            <person name="Goolsby J.A."/>
            <person name="Tidwell J."/>
            <person name="Bellgard S.E."/>
            <person name="Bellgard M.I."/>
        </authorList>
    </citation>
    <scope>NUCLEOTIDE SEQUENCE</scope>
    <source>
        <tissue evidence="2">Shoot tissue taken approximately 20 cm above the soil surface</tissue>
    </source>
</reference>
<sequence>MLTLRRKLEFSLDRLAPAGTMLLEAADDIIASTCWFCTCFLVRYRCAISSLSSRRCSISSLTFCTRASRRVRSLLRLRTRSRFLVLTFLVSSSRTGVACLSRSATLESRAEHTASRATSSTWNSNGSSRSAPVASLRQGT</sequence>
<organism evidence="2">
    <name type="scientific">Arundo donax</name>
    <name type="common">Giant reed</name>
    <name type="synonym">Donax arundinaceus</name>
    <dbReference type="NCBI Taxonomy" id="35708"/>
    <lineage>
        <taxon>Eukaryota</taxon>
        <taxon>Viridiplantae</taxon>
        <taxon>Streptophyta</taxon>
        <taxon>Embryophyta</taxon>
        <taxon>Tracheophyta</taxon>
        <taxon>Spermatophyta</taxon>
        <taxon>Magnoliopsida</taxon>
        <taxon>Liliopsida</taxon>
        <taxon>Poales</taxon>
        <taxon>Poaceae</taxon>
        <taxon>PACMAD clade</taxon>
        <taxon>Arundinoideae</taxon>
        <taxon>Arundineae</taxon>
        <taxon>Arundo</taxon>
    </lineage>
</organism>
<protein>
    <submittedName>
        <fullName evidence="2">Uncharacterized protein</fullName>
    </submittedName>
</protein>
<feature type="compositionally biased region" description="Low complexity" evidence="1">
    <location>
        <begin position="118"/>
        <end position="130"/>
    </location>
</feature>